<feature type="transmembrane region" description="Helical" evidence="1">
    <location>
        <begin position="21"/>
        <end position="43"/>
    </location>
</feature>
<sequence length="154" mass="16279">MSEQNEKPMITDVFVSGVRRGWGIATGSMLPNVLMAFVLIYFLKLTGILDLIGNLCGPLMRVFGLPGEALMVLLAAWLSMGGGVGVASSLFAADTLSLHDVAVLAPAMYLMGSQVQYIGRLLGVVGVPGKYIPVMVLISVINALLSLVVMQILV</sequence>
<dbReference type="NCBIfam" id="NF007811">
    <property type="entry name" value="PRK10519.1"/>
    <property type="match status" value="1"/>
</dbReference>
<evidence type="ECO:0000313" key="3">
    <source>
        <dbReference type="EMBL" id="SUX17565.1"/>
    </source>
</evidence>
<feature type="transmembrane region" description="Helical" evidence="1">
    <location>
        <begin position="69"/>
        <end position="92"/>
    </location>
</feature>
<dbReference type="EMBL" id="UFUW01000001">
    <property type="protein sequence ID" value="SUX17565.1"/>
    <property type="molecule type" value="Genomic_DNA"/>
</dbReference>
<organism evidence="3 4">
    <name type="scientific">Cardiobacterium valvarum</name>
    <dbReference type="NCBI Taxonomy" id="194702"/>
    <lineage>
        <taxon>Bacteria</taxon>
        <taxon>Pseudomonadati</taxon>
        <taxon>Pseudomonadota</taxon>
        <taxon>Gammaproteobacteria</taxon>
        <taxon>Cardiobacteriales</taxon>
        <taxon>Cardiobacteriaceae</taxon>
        <taxon>Cardiobacterium</taxon>
    </lineage>
</organism>
<feature type="transmembrane region" description="Helical" evidence="1">
    <location>
        <begin position="131"/>
        <end position="153"/>
    </location>
</feature>
<keyword evidence="1" id="KW-0472">Membrane</keyword>
<evidence type="ECO:0000259" key="2">
    <source>
        <dbReference type="Pfam" id="PF07670"/>
    </source>
</evidence>
<evidence type="ECO:0000313" key="4">
    <source>
        <dbReference type="Proteomes" id="UP000254572"/>
    </source>
</evidence>
<protein>
    <submittedName>
        <fullName evidence="3">Inner membrane protein yjiG</fullName>
    </submittedName>
</protein>
<reference evidence="3 4" key="1">
    <citation type="submission" date="2018-06" db="EMBL/GenBank/DDBJ databases">
        <authorList>
            <consortium name="Pathogen Informatics"/>
            <person name="Doyle S."/>
        </authorList>
    </citation>
    <scope>NUCLEOTIDE SEQUENCE [LARGE SCALE GENOMIC DNA]</scope>
    <source>
        <strain evidence="3 4">NCTC13294</strain>
    </source>
</reference>
<keyword evidence="1" id="KW-1133">Transmembrane helix</keyword>
<dbReference type="GO" id="GO:0005886">
    <property type="term" value="C:plasma membrane"/>
    <property type="evidence" value="ECO:0007669"/>
    <property type="project" value="TreeGrafter"/>
</dbReference>
<proteinExistence type="predicted"/>
<dbReference type="PANTHER" id="PTHR35793:SF2">
    <property type="entry name" value="INNER MEMBRANE PROTEIN YJIG"/>
    <property type="match status" value="1"/>
</dbReference>
<dbReference type="AlphaFoldDB" id="A0A381DX01"/>
<keyword evidence="4" id="KW-1185">Reference proteome</keyword>
<dbReference type="PANTHER" id="PTHR35793">
    <property type="entry name" value="INNER MEMBRANE PROTEIN YJIG"/>
    <property type="match status" value="1"/>
</dbReference>
<dbReference type="Pfam" id="PF07670">
    <property type="entry name" value="Gate"/>
    <property type="match status" value="1"/>
</dbReference>
<accession>A0A381DX01</accession>
<evidence type="ECO:0000256" key="1">
    <source>
        <dbReference type="SAM" id="Phobius"/>
    </source>
</evidence>
<feature type="transmembrane region" description="Helical" evidence="1">
    <location>
        <begin position="101"/>
        <end position="119"/>
    </location>
</feature>
<feature type="domain" description="Nucleoside transporter/FeoB GTPase Gate" evidence="2">
    <location>
        <begin position="29"/>
        <end position="123"/>
    </location>
</feature>
<keyword evidence="1" id="KW-0812">Transmembrane</keyword>
<dbReference type="OrthoDB" id="5339503at2"/>
<dbReference type="InterPro" id="IPR011642">
    <property type="entry name" value="Gate_dom"/>
</dbReference>
<dbReference type="RefSeq" id="WP_115610433.1">
    <property type="nucleotide sequence ID" value="NZ_JBHLZC010000001.1"/>
</dbReference>
<dbReference type="InterPro" id="IPR052549">
    <property type="entry name" value="SpmB"/>
</dbReference>
<dbReference type="Proteomes" id="UP000254572">
    <property type="component" value="Unassembled WGS sequence"/>
</dbReference>
<gene>
    <name evidence="3" type="primary">yjiG</name>
    <name evidence="3" type="ORF">NCTC13294_00078</name>
</gene>
<name>A0A381DX01_9GAMM</name>